<evidence type="ECO:0000256" key="1">
    <source>
        <dbReference type="ARBA" id="ARBA00022982"/>
    </source>
</evidence>
<dbReference type="Gene3D" id="3.40.50.620">
    <property type="entry name" value="HUPs"/>
    <property type="match status" value="1"/>
</dbReference>
<keyword evidence="1" id="KW-0249">Electron transport</keyword>
<dbReference type="AlphaFoldDB" id="A0A9W6JUL6"/>
<evidence type="ECO:0000313" key="4">
    <source>
        <dbReference type="Proteomes" id="UP001143330"/>
    </source>
</evidence>
<comment type="caution">
    <text evidence="3">The sequence shown here is derived from an EMBL/GenBank/DDBJ whole genome shotgun (WGS) entry which is preliminary data.</text>
</comment>
<dbReference type="Proteomes" id="UP001143330">
    <property type="component" value="Unassembled WGS sequence"/>
</dbReference>
<organism evidence="3 4">
    <name type="scientific">Ancylobacter defluvii</name>
    <dbReference type="NCBI Taxonomy" id="1282440"/>
    <lineage>
        <taxon>Bacteria</taxon>
        <taxon>Pseudomonadati</taxon>
        <taxon>Pseudomonadota</taxon>
        <taxon>Alphaproteobacteria</taxon>
        <taxon>Hyphomicrobiales</taxon>
        <taxon>Xanthobacteraceae</taxon>
        <taxon>Ancylobacter</taxon>
    </lineage>
</organism>
<reference evidence="3" key="1">
    <citation type="journal article" date="2014" name="Int. J. Syst. Evol. Microbiol.">
        <title>Complete genome sequence of Corynebacterium casei LMG S-19264T (=DSM 44701T), isolated from a smear-ripened cheese.</title>
        <authorList>
            <consortium name="US DOE Joint Genome Institute (JGI-PGF)"/>
            <person name="Walter F."/>
            <person name="Albersmeier A."/>
            <person name="Kalinowski J."/>
            <person name="Ruckert C."/>
        </authorList>
    </citation>
    <scope>NUCLEOTIDE SEQUENCE</scope>
    <source>
        <strain evidence="3">VKM B-2789</strain>
    </source>
</reference>
<gene>
    <name evidence="3" type="ORF">GCM10017653_02280</name>
</gene>
<protein>
    <recommendedName>
        <fullName evidence="2">Electron transfer flavoprotein alpha/beta-subunit N-terminal domain-containing protein</fullName>
    </recommendedName>
</protein>
<dbReference type="SUPFAM" id="SSF52402">
    <property type="entry name" value="Adenine nucleotide alpha hydrolases-like"/>
    <property type="match status" value="1"/>
</dbReference>
<name>A0A9W6JUL6_9HYPH</name>
<accession>A0A9W6JUL6</accession>
<dbReference type="InterPro" id="IPR014729">
    <property type="entry name" value="Rossmann-like_a/b/a_fold"/>
</dbReference>
<dbReference type="EMBL" id="BSFM01000001">
    <property type="protein sequence ID" value="GLK82159.1"/>
    <property type="molecule type" value="Genomic_DNA"/>
</dbReference>
<dbReference type="InterPro" id="IPR014730">
    <property type="entry name" value="ETF_a/b_N"/>
</dbReference>
<sequence length="255" mass="25811">MKALVLLSDARHPVSGRPAPAATELQAVALAHTLADEVNGLHAGPDAEAARGALGHGLTRLEHRQLTAGDDPLPSLVAAIGTAPPDLVLAGPRAGAGAQTGLLPYCLAEALGWPIVADAVSLAVADGVLEVIQALPKGARRRWRMRLPAVITVHPAAPAAASFALGVARKGQVVETPGLPARIEGPPVAERPYRPRPRLIASAAAGAGAAERLKAATQATGPGGQVMVAPPPEAAARAILDHLRAIGVLKPAERG</sequence>
<keyword evidence="1" id="KW-0813">Transport</keyword>
<evidence type="ECO:0000259" key="2">
    <source>
        <dbReference type="Pfam" id="PF01012"/>
    </source>
</evidence>
<reference evidence="3" key="2">
    <citation type="submission" date="2023-01" db="EMBL/GenBank/DDBJ databases">
        <authorList>
            <person name="Sun Q."/>
            <person name="Evtushenko L."/>
        </authorList>
    </citation>
    <scope>NUCLEOTIDE SEQUENCE</scope>
    <source>
        <strain evidence="3">VKM B-2789</strain>
    </source>
</reference>
<proteinExistence type="predicted"/>
<dbReference type="Pfam" id="PF01012">
    <property type="entry name" value="ETF"/>
    <property type="match status" value="1"/>
</dbReference>
<evidence type="ECO:0000313" key="3">
    <source>
        <dbReference type="EMBL" id="GLK82159.1"/>
    </source>
</evidence>
<feature type="domain" description="Electron transfer flavoprotein alpha/beta-subunit N-terminal" evidence="2">
    <location>
        <begin position="23"/>
        <end position="175"/>
    </location>
</feature>
<keyword evidence="4" id="KW-1185">Reference proteome</keyword>
<dbReference type="RefSeq" id="WP_213362863.1">
    <property type="nucleotide sequence ID" value="NZ_BSFM01000001.1"/>
</dbReference>